<name>X6P474_RETFI</name>
<gene>
    <name evidence="1" type="ORF">RFI_04198</name>
</gene>
<comment type="caution">
    <text evidence="1">The sequence shown here is derived from an EMBL/GenBank/DDBJ whole genome shotgun (WGS) entry which is preliminary data.</text>
</comment>
<dbReference type="EMBL" id="ASPP01003827">
    <property type="protein sequence ID" value="ETO32918.1"/>
    <property type="molecule type" value="Genomic_DNA"/>
</dbReference>
<accession>X6P474</accession>
<dbReference type="Proteomes" id="UP000023152">
    <property type="component" value="Unassembled WGS sequence"/>
</dbReference>
<dbReference type="AlphaFoldDB" id="X6P474"/>
<sequence>VYQALFVCTLWKEWDMKQYLSVKQLLVAIKILAKEKLPPLSVVEVLEHNLSIFDTTNAPVSQKIEKRSRCTPFEKLMLIPCFNYLVLIGHKELSFSQSVQKIDFGSGEKCSINEMTLKEVLILDLHLRRNNQSSPKIHIEKHLINLLQYNLYLADAVVKLLLDNTNFDTTTKTNLWERLWNFEKCWPIFQSSYELRFHKWDTLIAEMQQVNKQQKKKGVSFCMNRWKDKASIISTIELFCDNNKVENQGLVRIADNENMNERLTLTNKILQLFLKDKENRTFWITLLATSDTISTHNNFLKSLQDSLNDWLYERGDENKVIERIPLHSKVLELVSSNTFENAKLYHRYLIEIANENYRELWLSNKKWTSEEINICAKVKWELWPQVIKNIDNIPDIEGLDEKNMESINSRVCSNLDYCFDCQLWFKQENPMQTKLFTFFSQVLTELVANRKLLSINAHKYLMKHRKDIENISSNCSMDLQSLLQTMDEIMNDYNQFSKLIHTFRQMQDYLFKNDLSDRLKELGQQNDNWEAQGFANVKENYKDELQLLKLYQQKMEIILERKKSVMFQKIWRHFHPQYESIQSQKPLSIFDKIFDNMSHVWENFKQNLQNQTLKYQDLEWVFTEHSNDTDGIIKCLMNEMQYLFQDYNDEQRQKIVNDVEVNMRKAISLKEQLHSWIELKK</sequence>
<protein>
    <submittedName>
        <fullName evidence="1">Viral A-type inclusion protein</fullName>
    </submittedName>
</protein>
<evidence type="ECO:0000313" key="1">
    <source>
        <dbReference type="EMBL" id="ETO32918.1"/>
    </source>
</evidence>
<feature type="non-terminal residue" evidence="1">
    <location>
        <position position="1"/>
    </location>
</feature>
<keyword evidence="2" id="KW-1185">Reference proteome</keyword>
<proteinExistence type="predicted"/>
<reference evidence="1 2" key="1">
    <citation type="journal article" date="2013" name="Curr. Biol.">
        <title>The Genome of the Foraminiferan Reticulomyxa filosa.</title>
        <authorList>
            <person name="Glockner G."/>
            <person name="Hulsmann N."/>
            <person name="Schleicher M."/>
            <person name="Noegel A.A."/>
            <person name="Eichinger L."/>
            <person name="Gallinger C."/>
            <person name="Pawlowski J."/>
            <person name="Sierra R."/>
            <person name="Euteneuer U."/>
            <person name="Pillet L."/>
            <person name="Moustafa A."/>
            <person name="Platzer M."/>
            <person name="Groth M."/>
            <person name="Szafranski K."/>
            <person name="Schliwa M."/>
        </authorList>
    </citation>
    <scope>NUCLEOTIDE SEQUENCE [LARGE SCALE GENOMIC DNA]</scope>
</reference>
<organism evidence="1 2">
    <name type="scientific">Reticulomyxa filosa</name>
    <dbReference type="NCBI Taxonomy" id="46433"/>
    <lineage>
        <taxon>Eukaryota</taxon>
        <taxon>Sar</taxon>
        <taxon>Rhizaria</taxon>
        <taxon>Retaria</taxon>
        <taxon>Foraminifera</taxon>
        <taxon>Monothalamids</taxon>
        <taxon>Reticulomyxidae</taxon>
        <taxon>Reticulomyxa</taxon>
    </lineage>
</organism>
<evidence type="ECO:0000313" key="2">
    <source>
        <dbReference type="Proteomes" id="UP000023152"/>
    </source>
</evidence>
<feature type="non-terminal residue" evidence="1">
    <location>
        <position position="681"/>
    </location>
</feature>